<sequence>MSTAPAAKTRKTATAAPTKVTKTGRPSKAKTKDAASAPAEPERELSIAEEIDALTDPSFMTSLARGLAVIRAFSDSRRSLTIAQISQKTGIPRAAVRRCLHTLKQLGYADSDVNNFSLRPKILTLGYSYLSSTPLTVSAQPYLNNISRTLGESCSLAVLDDNEVLYVARSATSRVMSVALNTGSRLPAYCTSLGRAMLAHLPDDQLKAYFDKVKLRALTDKTVVSQKRLRDILAGVRENGYAVIDEELEVGLRSIAVPVRGASGNVLAALNVGAQAARVSVAQMEEDILPVLLRGAQELSVLLP</sequence>
<gene>
    <name evidence="7" type="ORF">RC54_21015</name>
</gene>
<dbReference type="InterPro" id="IPR050707">
    <property type="entry name" value="HTH_MetabolicPath_Reg"/>
</dbReference>
<evidence type="ECO:0000256" key="2">
    <source>
        <dbReference type="ARBA" id="ARBA00023125"/>
    </source>
</evidence>
<feature type="region of interest" description="Disordered" evidence="4">
    <location>
        <begin position="1"/>
        <end position="43"/>
    </location>
</feature>
<dbReference type="Gene3D" id="3.30.450.40">
    <property type="match status" value="1"/>
</dbReference>
<dbReference type="SUPFAM" id="SSF55781">
    <property type="entry name" value="GAF domain-like"/>
    <property type="match status" value="1"/>
</dbReference>
<dbReference type="GO" id="GO:0003700">
    <property type="term" value="F:DNA-binding transcription factor activity"/>
    <property type="evidence" value="ECO:0007669"/>
    <property type="project" value="TreeGrafter"/>
</dbReference>
<feature type="domain" description="IclR-ED" evidence="6">
    <location>
        <begin position="121"/>
        <end position="304"/>
    </location>
</feature>
<keyword evidence="3" id="KW-0804">Transcription</keyword>
<keyword evidence="1" id="KW-0805">Transcription regulation</keyword>
<dbReference type="InterPro" id="IPR005471">
    <property type="entry name" value="Tscrpt_reg_IclR_N"/>
</dbReference>
<evidence type="ECO:0000256" key="1">
    <source>
        <dbReference type="ARBA" id="ARBA00023015"/>
    </source>
</evidence>
<proteinExistence type="predicted"/>
<evidence type="ECO:0000259" key="6">
    <source>
        <dbReference type="PROSITE" id="PS51078"/>
    </source>
</evidence>
<accession>A0AAD0XH92</accession>
<evidence type="ECO:0000313" key="8">
    <source>
        <dbReference type="Proteomes" id="UP000269199"/>
    </source>
</evidence>
<dbReference type="GO" id="GO:0003677">
    <property type="term" value="F:DNA binding"/>
    <property type="evidence" value="ECO:0007669"/>
    <property type="project" value="UniProtKB-KW"/>
</dbReference>
<dbReference type="InterPro" id="IPR036390">
    <property type="entry name" value="WH_DNA-bd_sf"/>
</dbReference>
<reference evidence="7 8" key="1">
    <citation type="submission" date="2017-11" db="EMBL/GenBank/DDBJ databases">
        <title>Complete genome sequence of Herbaspirillum rubrisubalbicans DSM 11543.</title>
        <authorList>
            <person name="Chen M."/>
            <person name="An Q."/>
        </authorList>
    </citation>
    <scope>NUCLEOTIDE SEQUENCE [LARGE SCALE GENOMIC DNA]</scope>
    <source>
        <strain evidence="7 8">DSM 11543</strain>
    </source>
</reference>
<dbReference type="SMART" id="SM00346">
    <property type="entry name" value="HTH_ICLR"/>
    <property type="match status" value="1"/>
</dbReference>
<dbReference type="RefSeq" id="WP_058896779.1">
    <property type="nucleotide sequence ID" value="NZ_CP024996.1"/>
</dbReference>
<dbReference type="Gene3D" id="1.10.10.10">
    <property type="entry name" value="Winged helix-like DNA-binding domain superfamily/Winged helix DNA-binding domain"/>
    <property type="match status" value="1"/>
</dbReference>
<evidence type="ECO:0000256" key="3">
    <source>
        <dbReference type="ARBA" id="ARBA00023163"/>
    </source>
</evidence>
<dbReference type="InterPro" id="IPR012794">
    <property type="entry name" value="PcaR_PcaU"/>
</dbReference>
<evidence type="ECO:0000259" key="5">
    <source>
        <dbReference type="PROSITE" id="PS51077"/>
    </source>
</evidence>
<dbReference type="Proteomes" id="UP000269199">
    <property type="component" value="Chromosome"/>
</dbReference>
<dbReference type="Pfam" id="PF09339">
    <property type="entry name" value="HTH_IclR"/>
    <property type="match status" value="1"/>
</dbReference>
<dbReference type="PANTHER" id="PTHR30136">
    <property type="entry name" value="HELIX-TURN-HELIX TRANSCRIPTIONAL REGULATOR, ICLR FAMILY"/>
    <property type="match status" value="1"/>
</dbReference>
<organism evidence="7 8">
    <name type="scientific">Herbaspirillum rubrisubalbicans</name>
    <dbReference type="NCBI Taxonomy" id="80842"/>
    <lineage>
        <taxon>Bacteria</taxon>
        <taxon>Pseudomonadati</taxon>
        <taxon>Pseudomonadota</taxon>
        <taxon>Betaproteobacteria</taxon>
        <taxon>Burkholderiales</taxon>
        <taxon>Oxalobacteraceae</taxon>
        <taxon>Herbaspirillum</taxon>
    </lineage>
</organism>
<keyword evidence="2" id="KW-0238">DNA-binding</keyword>
<dbReference type="PROSITE" id="PS51078">
    <property type="entry name" value="ICLR_ED"/>
    <property type="match status" value="1"/>
</dbReference>
<dbReference type="Pfam" id="PF01614">
    <property type="entry name" value="IclR_C"/>
    <property type="match status" value="1"/>
</dbReference>
<dbReference type="InterPro" id="IPR014757">
    <property type="entry name" value="Tscrpt_reg_IclR_C"/>
</dbReference>
<dbReference type="SUPFAM" id="SSF46785">
    <property type="entry name" value="Winged helix' DNA-binding domain"/>
    <property type="match status" value="1"/>
</dbReference>
<feature type="compositionally biased region" description="Low complexity" evidence="4">
    <location>
        <begin position="1"/>
        <end position="23"/>
    </location>
</feature>
<dbReference type="GO" id="GO:0045893">
    <property type="term" value="P:positive regulation of DNA-templated transcription"/>
    <property type="evidence" value="ECO:0007669"/>
    <property type="project" value="InterPro"/>
</dbReference>
<dbReference type="PANTHER" id="PTHR30136:SF34">
    <property type="entry name" value="TRANSCRIPTIONAL REGULATOR"/>
    <property type="match status" value="1"/>
</dbReference>
<dbReference type="AlphaFoldDB" id="A0AAD0XH92"/>
<dbReference type="GO" id="GO:0045892">
    <property type="term" value="P:negative regulation of DNA-templated transcription"/>
    <property type="evidence" value="ECO:0007669"/>
    <property type="project" value="TreeGrafter"/>
</dbReference>
<dbReference type="EMBL" id="CP024996">
    <property type="protein sequence ID" value="AYR26136.1"/>
    <property type="molecule type" value="Genomic_DNA"/>
</dbReference>
<evidence type="ECO:0000256" key="4">
    <source>
        <dbReference type="SAM" id="MobiDB-lite"/>
    </source>
</evidence>
<protein>
    <submittedName>
        <fullName evidence="7">IclR family transcriptional regulator</fullName>
    </submittedName>
</protein>
<evidence type="ECO:0000313" key="7">
    <source>
        <dbReference type="EMBL" id="AYR26136.1"/>
    </source>
</evidence>
<dbReference type="InterPro" id="IPR036388">
    <property type="entry name" value="WH-like_DNA-bd_sf"/>
</dbReference>
<name>A0AAD0XH92_9BURK</name>
<dbReference type="GO" id="GO:0046278">
    <property type="term" value="P:3,4-dihydroxybenzoate metabolic process"/>
    <property type="evidence" value="ECO:0007669"/>
    <property type="project" value="InterPro"/>
</dbReference>
<dbReference type="InterPro" id="IPR029016">
    <property type="entry name" value="GAF-like_dom_sf"/>
</dbReference>
<dbReference type="NCBIfam" id="TIGR02431">
    <property type="entry name" value="pcaR_pcaU"/>
    <property type="match status" value="1"/>
</dbReference>
<dbReference type="PROSITE" id="PS51077">
    <property type="entry name" value="HTH_ICLR"/>
    <property type="match status" value="1"/>
</dbReference>
<feature type="domain" description="HTH iclR-type" evidence="5">
    <location>
        <begin position="60"/>
        <end position="120"/>
    </location>
</feature>